<comment type="caution">
    <text evidence="1">The sequence shown here is derived from an EMBL/GenBank/DDBJ whole genome shotgun (WGS) entry which is preliminary data.</text>
</comment>
<dbReference type="EMBL" id="VSSQ01100817">
    <property type="protein sequence ID" value="MPN42822.1"/>
    <property type="molecule type" value="Genomic_DNA"/>
</dbReference>
<proteinExistence type="predicted"/>
<reference evidence="1" key="1">
    <citation type="submission" date="2019-08" db="EMBL/GenBank/DDBJ databases">
        <authorList>
            <person name="Kucharzyk K."/>
            <person name="Murdoch R.W."/>
            <person name="Higgins S."/>
            <person name="Loffler F."/>
        </authorList>
    </citation>
    <scope>NUCLEOTIDE SEQUENCE</scope>
</reference>
<gene>
    <name evidence="1" type="ORF">SDC9_190380</name>
</gene>
<accession>A0A645HWH9</accession>
<name>A0A645HWH9_9ZZZZ</name>
<dbReference type="AlphaFoldDB" id="A0A645HWH9"/>
<evidence type="ECO:0000313" key="1">
    <source>
        <dbReference type="EMBL" id="MPN42822.1"/>
    </source>
</evidence>
<sequence>MDSNHFAMSQVQAVLSDFHEELYQLEEEYLKRFGVYPNMPDLSGETLDYYVARIRQCLLQNQMMEDLE</sequence>
<organism evidence="1">
    <name type="scientific">bioreactor metagenome</name>
    <dbReference type="NCBI Taxonomy" id="1076179"/>
    <lineage>
        <taxon>unclassified sequences</taxon>
        <taxon>metagenomes</taxon>
        <taxon>ecological metagenomes</taxon>
    </lineage>
</organism>
<protein>
    <submittedName>
        <fullName evidence="1">Uncharacterized protein</fullName>
    </submittedName>
</protein>